<dbReference type="GO" id="GO:0003735">
    <property type="term" value="F:structural constituent of ribosome"/>
    <property type="evidence" value="ECO:0007669"/>
    <property type="project" value="InterPro"/>
</dbReference>
<evidence type="ECO:0000313" key="11">
    <source>
        <dbReference type="Proteomes" id="UP000008641"/>
    </source>
</evidence>
<evidence type="ECO:0000256" key="1">
    <source>
        <dbReference type="ARBA" id="ARBA00006471"/>
    </source>
</evidence>
<keyword evidence="2 8" id="KW-0699">rRNA-binding</keyword>
<keyword evidence="5 8" id="KW-0687">Ribonucleoprotein</keyword>
<comment type="similarity">
    <text evidence="1 8 9">Belongs to the universal ribosomal protein uS8 family.</text>
</comment>
<reference evidence="11" key="2">
    <citation type="journal article" date="2011" name="Stand. Genomic Sci.">
        <title>Complete genome sequence of Weeksella virosa type strain (9751T).</title>
        <authorList>
            <person name="Lang E."/>
            <person name="Teshima H."/>
            <person name="Lucas S."/>
            <person name="Lapidus A."/>
            <person name="Hammon N."/>
            <person name="Deshpande S."/>
            <person name="Nolan M."/>
            <person name="Cheng J."/>
            <person name="Pitluck S."/>
            <person name="Liolios K."/>
            <person name="Pagani I."/>
            <person name="Mikhailova N."/>
            <person name="Ivanova N."/>
            <person name="Mavromatis K."/>
            <person name="Pati A."/>
            <person name="Tapia R."/>
            <person name="Han C."/>
            <person name="Goodwin L."/>
            <person name="Chen A."/>
            <person name="Palaniappan K."/>
            <person name="Land M."/>
            <person name="Hauser L."/>
            <person name="Chang Y."/>
            <person name="Jeffries C."/>
            <person name="Brambilla E."/>
            <person name="Kopitz M."/>
            <person name="Rohde M."/>
            <person name="Goker M."/>
            <person name="Tindall B."/>
            <person name="Detter J."/>
            <person name="Woyke T."/>
            <person name="Bristow J."/>
            <person name="Eisen J."/>
            <person name="Markowitz V."/>
            <person name="Hugenholtz P."/>
            <person name="Klenk H."/>
            <person name="Kyrpides N."/>
        </authorList>
    </citation>
    <scope>NUCLEOTIDE SEQUENCE [LARGE SCALE GENOMIC DNA]</scope>
    <source>
        <strain evidence="11">ATCC 43766 / DSM 16922 / JCM 21250 / NBRC 16016 / NCTC 11634 / CL345/78</strain>
    </source>
</reference>
<dbReference type="eggNOG" id="COG0096">
    <property type="taxonomic scope" value="Bacteria"/>
</dbReference>
<dbReference type="Gene3D" id="3.30.1370.30">
    <property type="match status" value="1"/>
</dbReference>
<dbReference type="HAMAP" id="MF_01302_B">
    <property type="entry name" value="Ribosomal_uS8_B"/>
    <property type="match status" value="1"/>
</dbReference>
<dbReference type="InterPro" id="IPR047863">
    <property type="entry name" value="Ribosomal_uS8_CS"/>
</dbReference>
<dbReference type="Proteomes" id="UP000008641">
    <property type="component" value="Chromosome"/>
</dbReference>
<dbReference type="GO" id="GO:0005737">
    <property type="term" value="C:cytoplasm"/>
    <property type="evidence" value="ECO:0007669"/>
    <property type="project" value="UniProtKB-ARBA"/>
</dbReference>
<keyword evidence="11" id="KW-1185">Reference proteome</keyword>
<keyword evidence="3 8" id="KW-0694">RNA-binding</keyword>
<accession>F0NY96</accession>
<evidence type="ECO:0000256" key="3">
    <source>
        <dbReference type="ARBA" id="ARBA00022884"/>
    </source>
</evidence>
<dbReference type="GO" id="GO:0019843">
    <property type="term" value="F:rRNA binding"/>
    <property type="evidence" value="ECO:0007669"/>
    <property type="project" value="UniProtKB-UniRule"/>
</dbReference>
<dbReference type="InterPro" id="IPR035987">
    <property type="entry name" value="Ribosomal_uS8_sf"/>
</dbReference>
<protein>
    <recommendedName>
        <fullName evidence="6 8">Small ribosomal subunit protein uS8</fullName>
    </recommendedName>
</protein>
<dbReference type="FunFam" id="3.30.1490.10:FF:000001">
    <property type="entry name" value="30S ribosomal protein S8"/>
    <property type="match status" value="1"/>
</dbReference>
<evidence type="ECO:0000313" key="10">
    <source>
        <dbReference type="EMBL" id="ADX68093.1"/>
    </source>
</evidence>
<dbReference type="KEGG" id="wvi:Weevi_1392"/>
<comment type="function">
    <text evidence="8">One of the primary rRNA binding proteins, it binds directly to 16S rRNA central domain where it helps coordinate assembly of the platform of the 30S subunit.</text>
</comment>
<dbReference type="GO" id="GO:0006412">
    <property type="term" value="P:translation"/>
    <property type="evidence" value="ECO:0007669"/>
    <property type="project" value="UniProtKB-UniRule"/>
</dbReference>
<dbReference type="GO" id="GO:0005840">
    <property type="term" value="C:ribosome"/>
    <property type="evidence" value="ECO:0007669"/>
    <property type="project" value="UniProtKB-KW"/>
</dbReference>
<dbReference type="PANTHER" id="PTHR11758">
    <property type="entry name" value="40S RIBOSOMAL PROTEIN S15A"/>
    <property type="match status" value="1"/>
</dbReference>
<dbReference type="STRING" id="865938.Weevi_1392"/>
<evidence type="ECO:0000256" key="6">
    <source>
        <dbReference type="ARBA" id="ARBA00035258"/>
    </source>
</evidence>
<reference evidence="10 11" key="1">
    <citation type="journal article" date="2011" name="Stand. Genomic Sci.">
        <title>Complete genome sequence of Weeksella virosa type strain (9751).</title>
        <authorList>
            <person name="Lang E."/>
            <person name="Teshima H."/>
            <person name="Lucas S."/>
            <person name="Lapidus A."/>
            <person name="Hammon N."/>
            <person name="Deshpande S."/>
            <person name="Nolan M."/>
            <person name="Cheng J.F."/>
            <person name="Pitluck S."/>
            <person name="Liolios K."/>
            <person name="Pagani I."/>
            <person name="Mikhailova N."/>
            <person name="Ivanova N."/>
            <person name="Mavromatis K."/>
            <person name="Pati A."/>
            <person name="Tapia R."/>
            <person name="Han C."/>
            <person name="Goodwin L."/>
            <person name="Chen A."/>
            <person name="Palaniappan K."/>
            <person name="Land M."/>
            <person name="Hauser L."/>
            <person name="Chang Y.J."/>
            <person name="Jeffries C.D."/>
            <person name="Brambilla E.M."/>
            <person name="Kopitz M."/>
            <person name="Rohde M."/>
            <person name="Goker M."/>
            <person name="Tindall B.J."/>
            <person name="Detter J.C."/>
            <person name="Woyke T."/>
            <person name="Bristow J."/>
            <person name="Eisen J.A."/>
            <person name="Markowitz V."/>
            <person name="Hugenholtz P."/>
            <person name="Klenk H.P."/>
            <person name="Kyrpides N.C."/>
        </authorList>
    </citation>
    <scope>NUCLEOTIDE SEQUENCE [LARGE SCALE GENOMIC DNA]</scope>
    <source>
        <strain evidence="11">ATCC 43766 / DSM 16922 / JCM 21250 / NBRC 16016 / NCTC 11634 / CL345/78</strain>
    </source>
</reference>
<dbReference type="Pfam" id="PF00410">
    <property type="entry name" value="Ribosomal_S8"/>
    <property type="match status" value="1"/>
</dbReference>
<organism evidence="10 11">
    <name type="scientific">Weeksella virosa (strain ATCC 43766 / DSM 16922 / JCM 21250 / CCUG 30538 / CDC 9751 / IAM 14551 / NBRC 16016 / NCTC 11634 / CL345/78)</name>
    <dbReference type="NCBI Taxonomy" id="865938"/>
    <lineage>
        <taxon>Bacteria</taxon>
        <taxon>Pseudomonadati</taxon>
        <taxon>Bacteroidota</taxon>
        <taxon>Flavobacteriia</taxon>
        <taxon>Flavobacteriales</taxon>
        <taxon>Weeksellaceae</taxon>
        <taxon>Weeksella</taxon>
    </lineage>
</organism>
<dbReference type="OrthoDB" id="9802617at2"/>
<comment type="subunit">
    <text evidence="7 8">Part of the 30S ribosomal subunit. Contacts proteins S5 and S12.</text>
</comment>
<evidence type="ECO:0000256" key="4">
    <source>
        <dbReference type="ARBA" id="ARBA00022980"/>
    </source>
</evidence>
<evidence type="ECO:0000256" key="7">
    <source>
        <dbReference type="ARBA" id="ARBA00046740"/>
    </source>
</evidence>
<dbReference type="HOGENOM" id="CLU_098428_0_2_10"/>
<evidence type="ECO:0000256" key="9">
    <source>
        <dbReference type="RuleBase" id="RU003660"/>
    </source>
</evidence>
<name>F0NY96_WEEVC</name>
<dbReference type="RefSeq" id="WP_013598482.1">
    <property type="nucleotide sequence ID" value="NC_015144.1"/>
</dbReference>
<sequence>MYTDPISDFLTRVRNAMMAGHKVVEIPASNLKKEITRILFEQGYILNYKFETNEKGHHSIKIALKYDKLTKQPAIKKLQRASSPGLRQYAGAKELPRVLNGLGVAIISTSRGVMTDKQARRENVGGEVLCFVY</sequence>
<keyword evidence="4 8" id="KW-0689">Ribosomal protein</keyword>
<evidence type="ECO:0000256" key="5">
    <source>
        <dbReference type="ARBA" id="ARBA00023274"/>
    </source>
</evidence>
<dbReference type="NCBIfam" id="NF001109">
    <property type="entry name" value="PRK00136.1"/>
    <property type="match status" value="1"/>
</dbReference>
<dbReference type="InterPro" id="IPR000630">
    <property type="entry name" value="Ribosomal_uS8"/>
</dbReference>
<dbReference type="FunFam" id="3.30.1370.30:FF:000002">
    <property type="entry name" value="30S ribosomal protein S8"/>
    <property type="match status" value="1"/>
</dbReference>
<evidence type="ECO:0000256" key="2">
    <source>
        <dbReference type="ARBA" id="ARBA00022730"/>
    </source>
</evidence>
<gene>
    <name evidence="8" type="primary">rpsH</name>
    <name evidence="10" type="ordered locus">Weevi_1392</name>
</gene>
<dbReference type="GO" id="GO:1990904">
    <property type="term" value="C:ribonucleoprotein complex"/>
    <property type="evidence" value="ECO:0007669"/>
    <property type="project" value="UniProtKB-KW"/>
</dbReference>
<proteinExistence type="inferred from homology"/>
<dbReference type="AlphaFoldDB" id="F0NY96"/>
<evidence type="ECO:0000256" key="8">
    <source>
        <dbReference type="HAMAP-Rule" id="MF_01302"/>
    </source>
</evidence>
<dbReference type="EMBL" id="CP002455">
    <property type="protein sequence ID" value="ADX68093.1"/>
    <property type="molecule type" value="Genomic_DNA"/>
</dbReference>
<dbReference type="PROSITE" id="PS00053">
    <property type="entry name" value="RIBOSOMAL_S8"/>
    <property type="match status" value="1"/>
</dbReference>
<dbReference type="Gene3D" id="3.30.1490.10">
    <property type="match status" value="1"/>
</dbReference>
<dbReference type="SUPFAM" id="SSF56047">
    <property type="entry name" value="Ribosomal protein S8"/>
    <property type="match status" value="1"/>
</dbReference>